<sequence>MTIEQIAKFFKLKPSLTVAGIQKEAGIKGNALSTALQNKEELSKMNLDKLLPILIGYGYNAMPQKAKIIAIVNNKGGVGKTTTTAILGEAMARKGLKVLMIDMDSQGNLSQIFSISTENGQVADSMLDNKVPLPIQQINENLFVVPSDLELQKVESVLLTAPSNQLRLKAALSTTATVGFDFILIDCPPSLGLLTMNAINASNSCLITVQPESSAVVGLNSIFDVIEDVNVYSGAGIKVEGIVFTMVKNNSVHTAFKELVRETYQNFKVFNTEIKESVDVSKAQAIRREMFVYKSNSTVGKAYEELATELLS</sequence>
<proteinExistence type="predicted"/>
<dbReference type="CDD" id="cd02042">
    <property type="entry name" value="ParAB_family"/>
    <property type="match status" value="1"/>
</dbReference>
<name>A0A316DEY8_9BACT</name>
<dbReference type="OrthoDB" id="69313at2"/>
<dbReference type="InterPro" id="IPR027417">
    <property type="entry name" value="P-loop_NTPase"/>
</dbReference>
<dbReference type="SUPFAM" id="SSF52540">
    <property type="entry name" value="P-loop containing nucleoside triphosphate hydrolases"/>
    <property type="match status" value="1"/>
</dbReference>
<protein>
    <submittedName>
        <fullName evidence="2">Chromosome partitioning protein</fullName>
    </submittedName>
</protein>
<dbReference type="Gene3D" id="3.40.50.300">
    <property type="entry name" value="P-loop containing nucleotide triphosphate hydrolases"/>
    <property type="match status" value="1"/>
</dbReference>
<organism evidence="2 3">
    <name type="scientific">Arcicella aurantiaca</name>
    <dbReference type="NCBI Taxonomy" id="591202"/>
    <lineage>
        <taxon>Bacteria</taxon>
        <taxon>Pseudomonadati</taxon>
        <taxon>Bacteroidota</taxon>
        <taxon>Cytophagia</taxon>
        <taxon>Cytophagales</taxon>
        <taxon>Flectobacillaceae</taxon>
        <taxon>Arcicella</taxon>
    </lineage>
</organism>
<comment type="caution">
    <text evidence="2">The sequence shown here is derived from an EMBL/GenBank/DDBJ whole genome shotgun (WGS) entry which is preliminary data.</text>
</comment>
<dbReference type="InterPro" id="IPR025669">
    <property type="entry name" value="AAA_dom"/>
</dbReference>
<evidence type="ECO:0000313" key="3">
    <source>
        <dbReference type="Proteomes" id="UP000245489"/>
    </source>
</evidence>
<keyword evidence="3" id="KW-1185">Reference proteome</keyword>
<dbReference type="Proteomes" id="UP000245489">
    <property type="component" value="Unassembled WGS sequence"/>
</dbReference>
<gene>
    <name evidence="2" type="ORF">LV89_04739</name>
</gene>
<reference evidence="2 3" key="1">
    <citation type="submission" date="2018-05" db="EMBL/GenBank/DDBJ databases">
        <title>Genomic Encyclopedia of Archaeal and Bacterial Type Strains, Phase II (KMG-II): from individual species to whole genera.</title>
        <authorList>
            <person name="Goeker M."/>
        </authorList>
    </citation>
    <scope>NUCLEOTIDE SEQUENCE [LARGE SCALE GENOMIC DNA]</scope>
    <source>
        <strain evidence="2 3">DSM 22214</strain>
    </source>
</reference>
<dbReference type="EMBL" id="QGGO01000044">
    <property type="protein sequence ID" value="PWK16781.1"/>
    <property type="molecule type" value="Genomic_DNA"/>
</dbReference>
<feature type="domain" description="AAA" evidence="1">
    <location>
        <begin position="66"/>
        <end position="230"/>
    </location>
</feature>
<evidence type="ECO:0000313" key="2">
    <source>
        <dbReference type="EMBL" id="PWK16781.1"/>
    </source>
</evidence>
<dbReference type="PANTHER" id="PTHR13696:SF52">
    <property type="entry name" value="PARA FAMILY PROTEIN CT_582"/>
    <property type="match status" value="1"/>
</dbReference>
<accession>A0A316DEY8</accession>
<dbReference type="AlphaFoldDB" id="A0A316DEY8"/>
<dbReference type="Pfam" id="PF13614">
    <property type="entry name" value="AAA_31"/>
    <property type="match status" value="1"/>
</dbReference>
<evidence type="ECO:0000259" key="1">
    <source>
        <dbReference type="Pfam" id="PF13614"/>
    </source>
</evidence>
<dbReference type="PANTHER" id="PTHR13696">
    <property type="entry name" value="P-LOOP CONTAINING NUCLEOSIDE TRIPHOSPHATE HYDROLASE"/>
    <property type="match status" value="1"/>
</dbReference>
<dbReference type="InterPro" id="IPR050678">
    <property type="entry name" value="DNA_Partitioning_ATPase"/>
</dbReference>
<dbReference type="RefSeq" id="WP_109745394.1">
    <property type="nucleotide sequence ID" value="NZ_QGGO01000044.1"/>
</dbReference>
<dbReference type="FunFam" id="3.40.50.300:FF:000285">
    <property type="entry name" value="Sporulation initiation inhibitor Soj"/>
    <property type="match status" value="1"/>
</dbReference>